<dbReference type="AlphaFoldDB" id="A0A0H2WE60"/>
<dbReference type="KEGG" id="bma:BMAA0588"/>
<feature type="compositionally biased region" description="Basic residues" evidence="1">
    <location>
        <begin position="18"/>
        <end position="44"/>
    </location>
</feature>
<evidence type="ECO:0000313" key="2">
    <source>
        <dbReference type="EMBL" id="AAU46809.1"/>
    </source>
</evidence>
<reference evidence="2 3" key="1">
    <citation type="journal article" date="2004" name="Proc. Natl. Acad. Sci. U.S.A.">
        <title>Structural flexibility in the Burkholderia mallei genome.</title>
        <authorList>
            <person name="Nierman W.C."/>
            <person name="DeShazer D."/>
            <person name="Kim H.S."/>
            <person name="Tettelin H."/>
            <person name="Nelson K.E."/>
            <person name="Feldblyum T."/>
            <person name="Ulrich R.L."/>
            <person name="Ronning C.M."/>
            <person name="Brinkac L.M."/>
            <person name="Daugherty S.C."/>
            <person name="Davidsen T.D."/>
            <person name="Deboy R.T."/>
            <person name="Dimitrov G."/>
            <person name="Dodson R.J."/>
            <person name="Durkin A.S."/>
            <person name="Gwinn M.L."/>
            <person name="Haft D.H."/>
            <person name="Khouri H."/>
            <person name="Kolonay J.F."/>
            <person name="Madupu R."/>
            <person name="Mohammoud Y."/>
            <person name="Nelson W.C."/>
            <person name="Radune D."/>
            <person name="Romero C.M."/>
            <person name="Sarria S."/>
            <person name="Selengut J."/>
            <person name="Shamblin C."/>
            <person name="Sullivan S.A."/>
            <person name="White O."/>
            <person name="Yu Y."/>
            <person name="Zafar N."/>
            <person name="Zhou L."/>
            <person name="Fraser C.M."/>
        </authorList>
    </citation>
    <scope>NUCLEOTIDE SEQUENCE [LARGE SCALE GENOMIC DNA]</scope>
    <source>
        <strain evidence="2 3">ATCC 23344</strain>
    </source>
</reference>
<keyword evidence="3" id="KW-1185">Reference proteome</keyword>
<sequence>MRVCNTQADARAEAPRSRAFHPRLRHRLRRPRDRRADRTRRMRFRQAQSPEGSRRRHASRIRARRQQATNVSARIAWLAHAGNHRKR</sequence>
<organism evidence="2 3">
    <name type="scientific">Burkholderia mallei (strain ATCC 23344)</name>
    <dbReference type="NCBI Taxonomy" id="243160"/>
    <lineage>
        <taxon>Bacteria</taxon>
        <taxon>Pseudomonadati</taxon>
        <taxon>Pseudomonadota</taxon>
        <taxon>Betaproteobacteria</taxon>
        <taxon>Burkholderiales</taxon>
        <taxon>Burkholderiaceae</taxon>
        <taxon>Burkholderia</taxon>
        <taxon>pseudomallei group</taxon>
    </lineage>
</organism>
<protein>
    <submittedName>
        <fullName evidence="2">Uncharacterized protein</fullName>
    </submittedName>
</protein>
<proteinExistence type="predicted"/>
<dbReference type="HOGENOM" id="CLU_2477390_0_0_4"/>
<gene>
    <name evidence="2" type="ordered locus">BMAA0588</name>
</gene>
<dbReference type="Proteomes" id="UP000006693">
    <property type="component" value="Chromosome 2"/>
</dbReference>
<feature type="region of interest" description="Disordered" evidence="1">
    <location>
        <begin position="1"/>
        <end position="70"/>
    </location>
</feature>
<dbReference type="EMBL" id="CP000011">
    <property type="protein sequence ID" value="AAU46809.1"/>
    <property type="molecule type" value="Genomic_DNA"/>
</dbReference>
<evidence type="ECO:0000313" key="3">
    <source>
        <dbReference type="Proteomes" id="UP000006693"/>
    </source>
</evidence>
<accession>A0A0H2WE60</accession>
<evidence type="ECO:0000256" key="1">
    <source>
        <dbReference type="SAM" id="MobiDB-lite"/>
    </source>
</evidence>
<name>A0A0H2WE60_BURMA</name>
<feature type="compositionally biased region" description="Basic residues" evidence="1">
    <location>
        <begin position="54"/>
        <end position="65"/>
    </location>
</feature>